<proteinExistence type="predicted"/>
<dbReference type="AlphaFoldDB" id="A0A953LCD7"/>
<evidence type="ECO:0000313" key="1">
    <source>
        <dbReference type="EMBL" id="MBY5957659.1"/>
    </source>
</evidence>
<evidence type="ECO:0000313" key="2">
    <source>
        <dbReference type="Proteomes" id="UP000753961"/>
    </source>
</evidence>
<accession>A0A953LCD7</accession>
<comment type="caution">
    <text evidence="1">The sequence shown here is derived from an EMBL/GenBank/DDBJ whole genome shotgun (WGS) entry which is preliminary data.</text>
</comment>
<protein>
    <submittedName>
        <fullName evidence="1">Uncharacterized protein</fullName>
    </submittedName>
</protein>
<dbReference type="RefSeq" id="WP_222579176.1">
    <property type="nucleotide sequence ID" value="NZ_JAHVHU010000005.1"/>
</dbReference>
<dbReference type="EMBL" id="JAHVHU010000005">
    <property type="protein sequence ID" value="MBY5957659.1"/>
    <property type="molecule type" value="Genomic_DNA"/>
</dbReference>
<sequence>MKNTVRKTEIFSLPNPKAADSSSHYFFVENVAGTVEYQQFDFSGQTWQSVESLFQKNFLGGPLHTGRVIYQQALWRDSTRYMLFAKDIEQGMVIQVQPLAEIRINDEPSQSVYLFVPKNNAYRLSGCNNFDDWFTYCSQQRFYVQYWIEHQFKPRFIKRIQWRPFSIP</sequence>
<dbReference type="Proteomes" id="UP000753961">
    <property type="component" value="Unassembled WGS sequence"/>
</dbReference>
<gene>
    <name evidence="1" type="ORF">KUV50_05930</name>
</gene>
<organism evidence="1 2">
    <name type="scientific">Membranihabitans marinus</name>
    <dbReference type="NCBI Taxonomy" id="1227546"/>
    <lineage>
        <taxon>Bacteria</taxon>
        <taxon>Pseudomonadati</taxon>
        <taxon>Bacteroidota</taxon>
        <taxon>Saprospiria</taxon>
        <taxon>Saprospirales</taxon>
        <taxon>Saprospiraceae</taxon>
        <taxon>Membranihabitans</taxon>
    </lineage>
</organism>
<keyword evidence="2" id="KW-1185">Reference proteome</keyword>
<name>A0A953LCD7_9BACT</name>
<reference evidence="1" key="1">
    <citation type="submission" date="2021-06" db="EMBL/GenBank/DDBJ databases">
        <title>44 bacteria genomes isolated from Dapeng, Shenzhen.</title>
        <authorList>
            <person name="Zheng W."/>
            <person name="Yu S."/>
            <person name="Huang Y."/>
        </authorList>
    </citation>
    <scope>NUCLEOTIDE SEQUENCE</scope>
    <source>
        <strain evidence="1">DP5N28-2</strain>
    </source>
</reference>